<sequence length="172" mass="17964">MQHDVRHPALGAVAQERAVHERHPEPAAAQNRQPHACTFPAPRTATPAPPKQARTAASGGVFVTVTSGPIRIRSYLFGFVRVRSGPSGRGPSPGRAGDLAGPAIGTTLSPAPAAAVPARHSDRRRVRHPAAGRSRGRRVIPWEAGGDRRAGPDGPARRLFPAGPGNHVGPES</sequence>
<dbReference type="Proteomes" id="UP000623010">
    <property type="component" value="Unassembled WGS sequence"/>
</dbReference>
<evidence type="ECO:0000313" key="3">
    <source>
        <dbReference type="Proteomes" id="UP000623010"/>
    </source>
</evidence>
<dbReference type="AlphaFoldDB" id="A0A918VJQ6"/>
<name>A0A918VJQ6_9ACTN</name>
<feature type="compositionally biased region" description="Basic residues" evidence="1">
    <location>
        <begin position="121"/>
        <end position="138"/>
    </location>
</feature>
<feature type="region of interest" description="Disordered" evidence="1">
    <location>
        <begin position="84"/>
        <end position="172"/>
    </location>
</feature>
<comment type="caution">
    <text evidence="2">The sequence shown here is derived from an EMBL/GenBank/DDBJ whole genome shotgun (WGS) entry which is preliminary data.</text>
</comment>
<evidence type="ECO:0000313" key="2">
    <source>
        <dbReference type="EMBL" id="GHA07048.1"/>
    </source>
</evidence>
<protein>
    <submittedName>
        <fullName evidence="2">Uncharacterized protein</fullName>
    </submittedName>
</protein>
<organism evidence="2 3">
    <name type="scientific">Streptomyces echinoruber</name>
    <dbReference type="NCBI Taxonomy" id="68898"/>
    <lineage>
        <taxon>Bacteria</taxon>
        <taxon>Bacillati</taxon>
        <taxon>Actinomycetota</taxon>
        <taxon>Actinomycetes</taxon>
        <taxon>Kitasatosporales</taxon>
        <taxon>Streptomycetaceae</taxon>
        <taxon>Streptomyces</taxon>
    </lineage>
</organism>
<keyword evidence="3" id="KW-1185">Reference proteome</keyword>
<accession>A0A918VJQ6</accession>
<gene>
    <name evidence="2" type="ORF">GCM10010389_53050</name>
</gene>
<reference evidence="2" key="1">
    <citation type="journal article" date="2014" name="Int. J. Syst. Evol. Microbiol.">
        <title>Complete genome sequence of Corynebacterium casei LMG S-19264T (=DSM 44701T), isolated from a smear-ripened cheese.</title>
        <authorList>
            <consortium name="US DOE Joint Genome Institute (JGI-PGF)"/>
            <person name="Walter F."/>
            <person name="Albersmeier A."/>
            <person name="Kalinowski J."/>
            <person name="Ruckert C."/>
        </authorList>
    </citation>
    <scope>NUCLEOTIDE SEQUENCE</scope>
    <source>
        <strain evidence="2">JCM 5016</strain>
    </source>
</reference>
<feature type="compositionally biased region" description="Low complexity" evidence="1">
    <location>
        <begin position="36"/>
        <end position="53"/>
    </location>
</feature>
<reference evidence="2" key="2">
    <citation type="submission" date="2020-09" db="EMBL/GenBank/DDBJ databases">
        <authorList>
            <person name="Sun Q."/>
            <person name="Ohkuma M."/>
        </authorList>
    </citation>
    <scope>NUCLEOTIDE SEQUENCE</scope>
    <source>
        <strain evidence="2">JCM 5016</strain>
    </source>
</reference>
<dbReference type="EMBL" id="BMWH01000026">
    <property type="protein sequence ID" value="GHA07048.1"/>
    <property type="molecule type" value="Genomic_DNA"/>
</dbReference>
<feature type="compositionally biased region" description="Low complexity" evidence="1">
    <location>
        <begin position="84"/>
        <end position="95"/>
    </location>
</feature>
<feature type="region of interest" description="Disordered" evidence="1">
    <location>
        <begin position="17"/>
        <end position="53"/>
    </location>
</feature>
<proteinExistence type="predicted"/>
<evidence type="ECO:0000256" key="1">
    <source>
        <dbReference type="SAM" id="MobiDB-lite"/>
    </source>
</evidence>